<dbReference type="PANTHER" id="PTHR34290:SF2">
    <property type="entry name" value="OS04G0668800 PROTEIN"/>
    <property type="match status" value="1"/>
</dbReference>
<dbReference type="AlphaFoldDB" id="A0A2G5F2M4"/>
<dbReference type="InterPro" id="IPR044691">
    <property type="entry name" value="DCC1_Trx"/>
</dbReference>
<proteinExistence type="predicted"/>
<accession>A0A2G5F2M4</accession>
<protein>
    <submittedName>
        <fullName evidence="1">Uncharacterized protein</fullName>
    </submittedName>
</protein>
<dbReference type="InterPro" id="IPR007263">
    <property type="entry name" value="DCC1-like"/>
</dbReference>
<evidence type="ECO:0000313" key="1">
    <source>
        <dbReference type="EMBL" id="PIA62222.1"/>
    </source>
</evidence>
<evidence type="ECO:0000313" key="2">
    <source>
        <dbReference type="Proteomes" id="UP000230069"/>
    </source>
</evidence>
<organism evidence="1 2">
    <name type="scientific">Aquilegia coerulea</name>
    <name type="common">Rocky mountain columbine</name>
    <dbReference type="NCBI Taxonomy" id="218851"/>
    <lineage>
        <taxon>Eukaryota</taxon>
        <taxon>Viridiplantae</taxon>
        <taxon>Streptophyta</taxon>
        <taxon>Embryophyta</taxon>
        <taxon>Tracheophyta</taxon>
        <taxon>Spermatophyta</taxon>
        <taxon>Magnoliopsida</taxon>
        <taxon>Ranunculales</taxon>
        <taxon>Ranunculaceae</taxon>
        <taxon>Thalictroideae</taxon>
        <taxon>Aquilegia</taxon>
    </lineage>
</organism>
<name>A0A2G5F2M4_AQUCA</name>
<dbReference type="PANTHER" id="PTHR34290">
    <property type="entry name" value="SI:CH73-390P7.2"/>
    <property type="match status" value="1"/>
</dbReference>
<dbReference type="OrthoDB" id="441708at2759"/>
<dbReference type="GO" id="GO:0015035">
    <property type="term" value="F:protein-disulfide reductase activity"/>
    <property type="evidence" value="ECO:0007669"/>
    <property type="project" value="InterPro"/>
</dbReference>
<dbReference type="Pfam" id="PF04134">
    <property type="entry name" value="DCC1-like"/>
    <property type="match status" value="1"/>
</dbReference>
<sequence>MALRSAVVSVGKGGGRNPKIIHSIPKLVKSRFHASSSAAPSLYSYRTSHFYQLQVGVTYKNTCETFKHQIRAINTETSVETKASVKEDEHLSQDWKIKMLYDGEFPLCLKEVNMLKERNKSYRTIKFVDISSDDYSPEENQGLDYETAFRRLYEEVGLGWVCAITKYEPVATIANAVYGVWAKYRMQVTGRPSLEEIFEARRKNRGEVCRDKFANM</sequence>
<keyword evidence="2" id="KW-1185">Reference proteome</keyword>
<gene>
    <name evidence="1" type="ORF">AQUCO_00200303v1</name>
</gene>
<reference evidence="1 2" key="1">
    <citation type="submission" date="2017-09" db="EMBL/GenBank/DDBJ databases">
        <title>WGS assembly of Aquilegia coerulea Goldsmith.</title>
        <authorList>
            <person name="Hodges S."/>
            <person name="Kramer E."/>
            <person name="Nordborg M."/>
            <person name="Tomkins J."/>
            <person name="Borevitz J."/>
            <person name="Derieg N."/>
            <person name="Yan J."/>
            <person name="Mihaltcheva S."/>
            <person name="Hayes R.D."/>
            <person name="Rokhsar D."/>
        </authorList>
    </citation>
    <scope>NUCLEOTIDE SEQUENCE [LARGE SCALE GENOMIC DNA]</scope>
    <source>
        <strain evidence="2">cv. Goldsmith</strain>
    </source>
</reference>
<dbReference type="Proteomes" id="UP000230069">
    <property type="component" value="Unassembled WGS sequence"/>
</dbReference>
<dbReference type="EMBL" id="KZ305019">
    <property type="protein sequence ID" value="PIA62222.1"/>
    <property type="molecule type" value="Genomic_DNA"/>
</dbReference>